<dbReference type="InterPro" id="IPR011042">
    <property type="entry name" value="6-blade_b-propeller_TolB-like"/>
</dbReference>
<name>A0A833NSI6_UNCSA</name>
<reference evidence="1 2" key="1">
    <citation type="submission" date="2019-12" db="EMBL/GenBank/DDBJ databases">
        <authorList>
            <person name="Wolfe R."/>
            <person name="Danczak R."/>
            <person name="Wilkins M."/>
        </authorList>
    </citation>
    <scope>NUCLEOTIDE SEQUENCE [LARGE SCALE GENOMIC DNA]</scope>
    <source>
        <strain evidence="1">X2_MaxBin.013</strain>
    </source>
</reference>
<comment type="caution">
    <text evidence="1">The sequence shown here is derived from an EMBL/GenBank/DDBJ whole genome shotgun (WGS) entry which is preliminary data.</text>
</comment>
<organism evidence="1 2">
    <name type="scientific">Candidatus Saganbacteria bacterium</name>
    <dbReference type="NCBI Taxonomy" id="2575572"/>
    <lineage>
        <taxon>Bacteria</taxon>
        <taxon>Bacillati</taxon>
        <taxon>Saganbacteria</taxon>
    </lineage>
</organism>
<dbReference type="EMBL" id="WPAF01000003">
    <property type="protein sequence ID" value="KAF0134933.1"/>
    <property type="molecule type" value="Genomic_DNA"/>
</dbReference>
<dbReference type="SUPFAM" id="SSF82171">
    <property type="entry name" value="DPP6 N-terminal domain-like"/>
    <property type="match status" value="1"/>
</dbReference>
<gene>
    <name evidence="1" type="ORF">FD145_314</name>
</gene>
<sequence length="354" mass="41130">MRQYIKGFLLFGIAIAMLCNSAYGLLWSDNNSLFVNVIAYDDRDFILTPLSNLGQYLPIYKGHFPPDRPKIYETYKITIGSFGFRKDKIEKDIRPYMNLLDQDDIPLDYRQISPDGKYFIKRYLSKWHDYAFKIMKMEDKTIHETIETPVLGAAFLDWAPDSKSFIFRGKKYQKASNGKINVSPDNTLFIAILNGGGTKILTDIPVASFGISASTKWRYGKNLFFLEDEDILSNKENKLRVLDMDSGKLPDIINIKTSNFDIDPREPNKIVFSSRDTKTIPGAVYEVDLHRIKEEPKKLFDFSVAELSFSPDGRYLAFSCKDNYYYWDRDRNQINTICSNNRDRWKLLRIPIIN</sequence>
<protein>
    <submittedName>
        <fullName evidence="1">Uncharacterized protein</fullName>
    </submittedName>
</protein>
<proteinExistence type="predicted"/>
<dbReference type="Gene3D" id="2.120.10.30">
    <property type="entry name" value="TolB, C-terminal domain"/>
    <property type="match status" value="1"/>
</dbReference>
<dbReference type="Proteomes" id="UP000488506">
    <property type="component" value="Unassembled WGS sequence"/>
</dbReference>
<accession>A0A833NSI6</accession>
<evidence type="ECO:0000313" key="1">
    <source>
        <dbReference type="EMBL" id="KAF0134933.1"/>
    </source>
</evidence>
<dbReference type="AlphaFoldDB" id="A0A833NSI6"/>
<evidence type="ECO:0000313" key="2">
    <source>
        <dbReference type="Proteomes" id="UP000488506"/>
    </source>
</evidence>